<feature type="domain" description="FAD/NAD(P)-binding" evidence="2">
    <location>
        <begin position="1"/>
        <end position="217"/>
    </location>
</feature>
<sequence>MDVLIVGAGQVGLATAFGLRQARINQVMMIDQRPPGFEGPWLTHARMHELRTSKNETGPSLGVPSLTPQAWYEARYGQEAWQNIGAISRKDWAEYLAWFRDTLGFTVTNHAKLVQIIPQDEILQAVYETPEGKASVLARKIVLATGFADSGGLNVPEVLKNLPSHLYAHSAQHIDFTQLEGKHIAVMGAGAAAFENAATALENGAASVDIFVRRAQVPRVNMFHWSDFYGVMNHYGDMPDLYRWRFSRHLLEAGHPPPAGSFKRCEPFKNFRVLTGQSWLETQPKNDGLTVRTAAGWFDYDFVICGTGNNPDVRHFSPLAAFADNIAVWADRLEPEVAQENPVLSTYPYLGEHFELVPLDPQRMPLLRSIYCPNSSAQVSMGNSGGVPGMRAAVPRLMQGLVRDLFVEDVETYYQQFIDYDAPEPDDIAFLNGGA</sequence>
<dbReference type="InterPro" id="IPR050982">
    <property type="entry name" value="Auxin_biosynth/cation_transpt"/>
</dbReference>
<keyword evidence="4" id="KW-1185">Reference proteome</keyword>
<dbReference type="GO" id="GO:0050660">
    <property type="term" value="F:flavin adenine dinucleotide binding"/>
    <property type="evidence" value="ECO:0007669"/>
    <property type="project" value="TreeGrafter"/>
</dbReference>
<dbReference type="InterPro" id="IPR023753">
    <property type="entry name" value="FAD/NAD-binding_dom"/>
</dbReference>
<evidence type="ECO:0000259" key="2">
    <source>
        <dbReference type="Pfam" id="PF07992"/>
    </source>
</evidence>
<accession>A0A250AWA6</accession>
<dbReference type="AlphaFoldDB" id="A0A250AWA6"/>
<protein>
    <recommendedName>
        <fullName evidence="2">FAD/NAD(P)-binding domain-containing protein</fullName>
    </recommendedName>
</protein>
<name>A0A250AWA6_9GAMM</name>
<gene>
    <name evidence="3" type="ORF">AWC35_01895</name>
</gene>
<evidence type="ECO:0000313" key="4">
    <source>
        <dbReference type="Proteomes" id="UP000217182"/>
    </source>
</evidence>
<dbReference type="PANTHER" id="PTHR43539:SF91">
    <property type="entry name" value="FAD-DEPENDENT URATE HYDROXYLASE"/>
    <property type="match status" value="1"/>
</dbReference>
<dbReference type="EMBL" id="CP014136">
    <property type="protein sequence ID" value="ATA18204.1"/>
    <property type="molecule type" value="Genomic_DNA"/>
</dbReference>
<dbReference type="GO" id="GO:0004497">
    <property type="term" value="F:monooxygenase activity"/>
    <property type="evidence" value="ECO:0007669"/>
    <property type="project" value="TreeGrafter"/>
</dbReference>
<evidence type="ECO:0000256" key="1">
    <source>
        <dbReference type="ARBA" id="ARBA00023002"/>
    </source>
</evidence>
<dbReference type="InterPro" id="IPR036188">
    <property type="entry name" value="FAD/NAD-bd_sf"/>
</dbReference>
<dbReference type="PRINTS" id="PR00368">
    <property type="entry name" value="FADPNR"/>
</dbReference>
<reference evidence="3 4" key="1">
    <citation type="submission" date="2016-01" db="EMBL/GenBank/DDBJ databases">
        <authorList>
            <person name="Oliw E.H."/>
        </authorList>
    </citation>
    <scope>NUCLEOTIDE SEQUENCE [LARGE SCALE GENOMIC DNA]</scope>
    <source>
        <strain evidence="3 4">FRB97</strain>
    </source>
</reference>
<dbReference type="PRINTS" id="PR00411">
    <property type="entry name" value="PNDRDTASEI"/>
</dbReference>
<dbReference type="Pfam" id="PF07992">
    <property type="entry name" value="Pyr_redox_2"/>
    <property type="match status" value="1"/>
</dbReference>
<organism evidence="3 4">
    <name type="scientific">Gibbsiella quercinecans</name>
    <dbReference type="NCBI Taxonomy" id="929813"/>
    <lineage>
        <taxon>Bacteria</taxon>
        <taxon>Pseudomonadati</taxon>
        <taxon>Pseudomonadota</taxon>
        <taxon>Gammaproteobacteria</taxon>
        <taxon>Enterobacterales</taxon>
        <taxon>Yersiniaceae</taxon>
        <taxon>Gibbsiella</taxon>
    </lineage>
</organism>
<dbReference type="KEGG" id="gqu:AWC35_01895"/>
<dbReference type="Gene3D" id="3.50.50.60">
    <property type="entry name" value="FAD/NAD(P)-binding domain"/>
    <property type="match status" value="1"/>
</dbReference>
<proteinExistence type="predicted"/>
<evidence type="ECO:0000313" key="3">
    <source>
        <dbReference type="EMBL" id="ATA18204.1"/>
    </source>
</evidence>
<keyword evidence="1" id="KW-0560">Oxidoreductase</keyword>
<dbReference type="Proteomes" id="UP000217182">
    <property type="component" value="Chromosome"/>
</dbReference>
<dbReference type="SUPFAM" id="SSF51905">
    <property type="entry name" value="FAD/NAD(P)-binding domain"/>
    <property type="match status" value="1"/>
</dbReference>
<dbReference type="PANTHER" id="PTHR43539">
    <property type="entry name" value="FLAVIN-BINDING MONOOXYGENASE-LIKE PROTEIN (AFU_ORTHOLOGUE AFUA_4G09220)"/>
    <property type="match status" value="1"/>
</dbReference>